<dbReference type="GO" id="GO:0005634">
    <property type="term" value="C:nucleus"/>
    <property type="evidence" value="ECO:0007669"/>
    <property type="project" value="UniProtKB-SubCell"/>
</dbReference>
<evidence type="ECO:0000256" key="10">
    <source>
        <dbReference type="ARBA" id="ARBA00023239"/>
    </source>
</evidence>
<evidence type="ECO:0000259" key="15">
    <source>
        <dbReference type="PROSITE" id="PS50172"/>
    </source>
</evidence>
<feature type="compositionally biased region" description="Low complexity" evidence="14">
    <location>
        <begin position="21"/>
        <end position="38"/>
    </location>
</feature>
<evidence type="ECO:0000256" key="3">
    <source>
        <dbReference type="ARBA" id="ARBA00008323"/>
    </source>
</evidence>
<dbReference type="InterPro" id="IPR036420">
    <property type="entry name" value="BRCT_dom_sf"/>
</dbReference>
<dbReference type="FunFam" id="1.10.150.110:FF:000006">
    <property type="entry name" value="DNA polymerase"/>
    <property type="match status" value="1"/>
</dbReference>
<organism evidence="16 17">
    <name type="scientific">Digitaria exilis</name>
    <dbReference type="NCBI Taxonomy" id="1010633"/>
    <lineage>
        <taxon>Eukaryota</taxon>
        <taxon>Viridiplantae</taxon>
        <taxon>Streptophyta</taxon>
        <taxon>Embryophyta</taxon>
        <taxon>Tracheophyta</taxon>
        <taxon>Spermatophyta</taxon>
        <taxon>Magnoliopsida</taxon>
        <taxon>Liliopsida</taxon>
        <taxon>Poales</taxon>
        <taxon>Poaceae</taxon>
        <taxon>PACMAD clade</taxon>
        <taxon>Panicoideae</taxon>
        <taxon>Panicodae</taxon>
        <taxon>Paniceae</taxon>
        <taxon>Anthephorinae</taxon>
        <taxon>Digitaria</taxon>
    </lineage>
</organism>
<dbReference type="PROSITE" id="PS50172">
    <property type="entry name" value="BRCT"/>
    <property type="match status" value="1"/>
</dbReference>
<comment type="function">
    <text evidence="13">DNA polymerase that functions in several pathways of DNA repair. Involved in base excision repair (BER) responsible for repair of lesions that give rise to abasic (AP) sites in DNA. Also contributes to DNA double-strand break repair by non-homologous end joining and homologous recombination. Has both template-dependent and template-independent (terminal transferase) DNA polymerase activities. Has also a 5'-deoxyribose-5-phosphate lyase (dRP lyase) activity.</text>
</comment>
<comment type="caution">
    <text evidence="16">The sequence shown here is derived from an EMBL/GenBank/DDBJ whole genome shotgun (WGS) entry which is preliminary data.</text>
</comment>
<dbReference type="Proteomes" id="UP000636709">
    <property type="component" value="Unassembled WGS sequence"/>
</dbReference>
<gene>
    <name evidence="16" type="ORF">HU200_005494</name>
</gene>
<dbReference type="InterPro" id="IPR019843">
    <property type="entry name" value="DNA_pol-X_BS"/>
</dbReference>
<dbReference type="GO" id="GO:0003887">
    <property type="term" value="F:DNA-directed DNA polymerase activity"/>
    <property type="evidence" value="ECO:0007669"/>
    <property type="project" value="UniProtKB-UniRule"/>
</dbReference>
<keyword evidence="11 13" id="KW-0539">Nucleus</keyword>
<keyword evidence="4 13" id="KW-0808">Transferase</keyword>
<dbReference type="Pfam" id="PF10391">
    <property type="entry name" value="DNA_pol_lambd_f"/>
    <property type="match status" value="1"/>
</dbReference>
<proteinExistence type="inferred from homology"/>
<dbReference type="SUPFAM" id="SSF81585">
    <property type="entry name" value="PsbU/PolX domain-like"/>
    <property type="match status" value="1"/>
</dbReference>
<dbReference type="EMBL" id="JACEFO010000375">
    <property type="protein sequence ID" value="KAF8772537.1"/>
    <property type="molecule type" value="Genomic_DNA"/>
</dbReference>
<protein>
    <recommendedName>
        <fullName evidence="13">DNA polymerase</fullName>
        <ecNumber evidence="13">2.7.7.7</ecNumber>
    </recommendedName>
</protein>
<keyword evidence="9 13" id="KW-0234">DNA repair</keyword>
<evidence type="ECO:0000256" key="12">
    <source>
        <dbReference type="ARBA" id="ARBA00049244"/>
    </source>
</evidence>
<dbReference type="FunFam" id="3.30.460.10:FF:000029">
    <property type="entry name" value="DNA polymerase"/>
    <property type="match status" value="1"/>
</dbReference>
<dbReference type="PRINTS" id="PR00869">
    <property type="entry name" value="DNAPOLX"/>
</dbReference>
<evidence type="ECO:0000256" key="6">
    <source>
        <dbReference type="ARBA" id="ARBA00022723"/>
    </source>
</evidence>
<dbReference type="CDD" id="cd00141">
    <property type="entry name" value="NT_POLXc"/>
    <property type="match status" value="1"/>
</dbReference>
<dbReference type="SUPFAM" id="SSF47802">
    <property type="entry name" value="DNA polymerase beta, N-terminal domain-like"/>
    <property type="match status" value="1"/>
</dbReference>
<evidence type="ECO:0000256" key="13">
    <source>
        <dbReference type="RuleBase" id="RU366014"/>
    </source>
</evidence>
<keyword evidence="8 13" id="KW-0239">DNA-directed DNA polymerase</keyword>
<dbReference type="SMART" id="SM00483">
    <property type="entry name" value="POLXc"/>
    <property type="match status" value="1"/>
</dbReference>
<evidence type="ECO:0000256" key="1">
    <source>
        <dbReference type="ARBA" id="ARBA00001936"/>
    </source>
</evidence>
<reference evidence="16" key="1">
    <citation type="submission" date="2020-07" db="EMBL/GenBank/DDBJ databases">
        <title>Genome sequence and genetic diversity analysis of an under-domesticated orphan crop, white fonio (Digitaria exilis).</title>
        <authorList>
            <person name="Bennetzen J.L."/>
            <person name="Chen S."/>
            <person name="Ma X."/>
            <person name="Wang X."/>
            <person name="Yssel A.E.J."/>
            <person name="Chaluvadi S.R."/>
            <person name="Johnson M."/>
            <person name="Gangashetty P."/>
            <person name="Hamidou F."/>
            <person name="Sanogo M.D."/>
            <person name="Zwaenepoel A."/>
            <person name="Wallace J."/>
            <person name="Van De Peer Y."/>
            <person name="Van Deynze A."/>
        </authorList>
    </citation>
    <scope>NUCLEOTIDE SEQUENCE</scope>
    <source>
        <tissue evidence="16">Leaves</tissue>
    </source>
</reference>
<keyword evidence="10" id="KW-0456">Lyase</keyword>
<dbReference type="PROSITE" id="PS00522">
    <property type="entry name" value="DNA_POLYMERASE_X"/>
    <property type="match status" value="1"/>
</dbReference>
<keyword evidence="5 13" id="KW-0548">Nucleotidyltransferase</keyword>
<dbReference type="PANTHER" id="PTHR11276">
    <property type="entry name" value="DNA POLYMERASE TYPE-X FAMILY MEMBER"/>
    <property type="match status" value="1"/>
</dbReference>
<feature type="compositionally biased region" description="Basic and acidic residues" evidence="14">
    <location>
        <begin position="204"/>
        <end position="228"/>
    </location>
</feature>
<dbReference type="GO" id="GO:0046872">
    <property type="term" value="F:metal ion binding"/>
    <property type="evidence" value="ECO:0007669"/>
    <property type="project" value="UniProtKB-UniRule"/>
</dbReference>
<comment type="similarity">
    <text evidence="3 13">Belongs to the DNA polymerase type-X family.</text>
</comment>
<sequence length="545" mass="60412">MAPKRKPAQGAAAEEERDPDAAVSAPSSSPTACSPAVSRSCSPPPPLRFATLLSLGVLQACDYAFWGVRLMQVWKQRLAQMGGRVVEKLDKGGAAAGVNHVLAMDAKALLRELDAPWLHRFRGVTAARSSLSWIDLFLTPNSGHGLNIWLQSTVSFEWLEECLKSGERLPEHKFAINYEEEFKPKKAVGNGDSGTSQPSKRSRTSSEDPKYQQRTGGEDREEHRDASVDKSPGVETRPTQYASSQSSSGDSKDTVGSHGKFDIEVLIHELYVQEASSGGPSIYAPADLNRNITKIFGRLIDIYRALGDDRRSFSYYKAIPVIEKLPFKIESADQVKDLPTIGKSLKDHINEIVTTGKLSKLEHFENDEKVRTISLFGEVWGVGPATALKLYEKGHRTLDDLRKDDSLTNAQRIGLQFFDDIKQRIPRHEVSEMEKLLQDVGKDILPGVIIVCGGSYRRGKASCGDMDIVMTHPDGESHVGFLPKFVQRLKEINFLREDLIFSIHSVDGTDSGVDTYFGLCTYPGRELRHRIDLKVNGGFHCTLVM</sequence>
<comment type="cofactor">
    <cofactor evidence="1">
        <name>Mn(2+)</name>
        <dbReference type="ChEBI" id="CHEBI:29035"/>
    </cofactor>
</comment>
<dbReference type="Pfam" id="PF14716">
    <property type="entry name" value="HHH_8"/>
    <property type="match status" value="1"/>
</dbReference>
<dbReference type="SUPFAM" id="SSF81301">
    <property type="entry name" value="Nucleotidyltransferase"/>
    <property type="match status" value="1"/>
</dbReference>
<comment type="catalytic activity">
    <reaction evidence="12 13">
        <text>DNA(n) + a 2'-deoxyribonucleoside 5'-triphosphate = DNA(n+1) + diphosphate</text>
        <dbReference type="Rhea" id="RHEA:22508"/>
        <dbReference type="Rhea" id="RHEA-COMP:17339"/>
        <dbReference type="Rhea" id="RHEA-COMP:17340"/>
        <dbReference type="ChEBI" id="CHEBI:33019"/>
        <dbReference type="ChEBI" id="CHEBI:61560"/>
        <dbReference type="ChEBI" id="CHEBI:173112"/>
        <dbReference type="EC" id="2.7.7.7"/>
    </reaction>
</comment>
<dbReference type="PANTHER" id="PTHR11276:SF41">
    <property type="entry name" value="DNA POLYMERASE LAMBDA"/>
    <property type="match status" value="1"/>
</dbReference>
<feature type="region of interest" description="Disordered" evidence="14">
    <location>
        <begin position="1"/>
        <end position="39"/>
    </location>
</feature>
<dbReference type="Gene3D" id="3.40.50.10190">
    <property type="entry name" value="BRCT domain"/>
    <property type="match status" value="1"/>
</dbReference>
<dbReference type="InterPro" id="IPR002054">
    <property type="entry name" value="DNA-dir_DNA_pol_X"/>
</dbReference>
<dbReference type="Gene3D" id="1.10.150.110">
    <property type="entry name" value="DNA polymerase beta, N-terminal domain-like"/>
    <property type="match status" value="1"/>
</dbReference>
<keyword evidence="6" id="KW-0479">Metal-binding</keyword>
<dbReference type="InterPro" id="IPR022312">
    <property type="entry name" value="DNA_pol_X"/>
</dbReference>
<dbReference type="InterPro" id="IPR001357">
    <property type="entry name" value="BRCT_dom"/>
</dbReference>
<dbReference type="Gene3D" id="1.10.150.20">
    <property type="entry name" value="5' to 3' exonuclease, C-terminal subdomain"/>
    <property type="match status" value="1"/>
</dbReference>
<comment type="subcellular location">
    <subcellularLocation>
        <location evidence="2 13">Nucleus</location>
    </subcellularLocation>
</comment>
<evidence type="ECO:0000256" key="2">
    <source>
        <dbReference type="ARBA" id="ARBA00004123"/>
    </source>
</evidence>
<evidence type="ECO:0000313" key="17">
    <source>
        <dbReference type="Proteomes" id="UP000636709"/>
    </source>
</evidence>
<evidence type="ECO:0000256" key="7">
    <source>
        <dbReference type="ARBA" id="ARBA00022763"/>
    </source>
</evidence>
<dbReference type="GO" id="GO:0016829">
    <property type="term" value="F:lyase activity"/>
    <property type="evidence" value="ECO:0007669"/>
    <property type="project" value="UniProtKB-KW"/>
</dbReference>
<dbReference type="AlphaFoldDB" id="A0A835FTM1"/>
<dbReference type="PRINTS" id="PR00870">
    <property type="entry name" value="DNAPOLXBETA"/>
</dbReference>
<keyword evidence="7 13" id="KW-0227">DNA damage</keyword>
<accession>A0A835FTM1</accession>
<dbReference type="OrthoDB" id="205514at2759"/>
<evidence type="ECO:0000256" key="11">
    <source>
        <dbReference type="ARBA" id="ARBA00023242"/>
    </source>
</evidence>
<feature type="domain" description="BRCT" evidence="15">
    <location>
        <begin position="75"/>
        <end position="176"/>
    </location>
</feature>
<evidence type="ECO:0000313" key="16">
    <source>
        <dbReference type="EMBL" id="KAF8772537.1"/>
    </source>
</evidence>
<evidence type="ECO:0000256" key="4">
    <source>
        <dbReference type="ARBA" id="ARBA00022679"/>
    </source>
</evidence>
<evidence type="ECO:0000256" key="8">
    <source>
        <dbReference type="ARBA" id="ARBA00022932"/>
    </source>
</evidence>
<dbReference type="GO" id="GO:0006303">
    <property type="term" value="P:double-strand break repair via nonhomologous end joining"/>
    <property type="evidence" value="ECO:0007669"/>
    <property type="project" value="TreeGrafter"/>
</dbReference>
<dbReference type="InterPro" id="IPR027421">
    <property type="entry name" value="DNA_pol_lamdba_lyase_dom_sf"/>
</dbReference>
<dbReference type="InterPro" id="IPR043519">
    <property type="entry name" value="NT_sf"/>
</dbReference>
<dbReference type="GO" id="GO:0003677">
    <property type="term" value="F:DNA binding"/>
    <property type="evidence" value="ECO:0007669"/>
    <property type="project" value="UniProtKB-UniRule"/>
</dbReference>
<dbReference type="EC" id="2.7.7.7" evidence="13"/>
<dbReference type="FunFam" id="1.10.150.20:FF:000010">
    <property type="entry name" value="DNA polymerase lambda"/>
    <property type="match status" value="1"/>
</dbReference>
<dbReference type="SUPFAM" id="SSF52113">
    <property type="entry name" value="BRCT domain"/>
    <property type="match status" value="1"/>
</dbReference>
<dbReference type="InterPro" id="IPR002008">
    <property type="entry name" value="DNA_pol_X_beta-like"/>
</dbReference>
<dbReference type="Gene3D" id="3.30.460.10">
    <property type="entry name" value="Beta Polymerase, domain 2"/>
    <property type="match status" value="1"/>
</dbReference>
<dbReference type="InterPro" id="IPR018944">
    <property type="entry name" value="DNA_pol_lambd_fingers_domain"/>
</dbReference>
<evidence type="ECO:0000256" key="5">
    <source>
        <dbReference type="ARBA" id="ARBA00022695"/>
    </source>
</evidence>
<dbReference type="InterPro" id="IPR010996">
    <property type="entry name" value="HHH_MUS81"/>
</dbReference>
<feature type="region of interest" description="Disordered" evidence="14">
    <location>
        <begin position="185"/>
        <end position="256"/>
    </location>
</feature>
<evidence type="ECO:0000256" key="9">
    <source>
        <dbReference type="ARBA" id="ARBA00023204"/>
    </source>
</evidence>
<dbReference type="Pfam" id="PF14792">
    <property type="entry name" value="DNA_pol_B_palm"/>
    <property type="match status" value="1"/>
</dbReference>
<name>A0A835FTM1_9POAL</name>
<keyword evidence="17" id="KW-1185">Reference proteome</keyword>
<dbReference type="InterPro" id="IPR028207">
    <property type="entry name" value="DNA_pol_B_palm_palm"/>
</dbReference>
<evidence type="ECO:0000256" key="14">
    <source>
        <dbReference type="SAM" id="MobiDB-lite"/>
    </source>
</evidence>